<reference evidence="3" key="2">
    <citation type="submission" date="2008-05" db="EMBL/GenBank/DDBJ databases">
        <title>Genome sequence of Clostridium botulinum Ba4 strain 657 plasmid pCLJ.</title>
        <authorList>
            <person name="Shrivastava S."/>
            <person name="Brown J.L."/>
            <person name="Bruce D."/>
            <person name="Detter C."/>
            <person name="Munk C."/>
            <person name="Smith L.A."/>
            <person name="Smith T.J."/>
            <person name="Sutton G."/>
            <person name="Brettin T.S."/>
        </authorList>
    </citation>
    <scope>NUCLEOTIDE SEQUENCE [LARGE SCALE GENOMIC DNA]</scope>
    <source>
        <strain evidence="3">657 / Type Ba4</strain>
        <plasmid evidence="3">pCLJ</plasmid>
    </source>
</reference>
<evidence type="ECO:0008006" key="4">
    <source>
        <dbReference type="Google" id="ProtNLM"/>
    </source>
</evidence>
<keyword evidence="1" id="KW-0472">Membrane</keyword>
<evidence type="ECO:0000313" key="2">
    <source>
        <dbReference type="EMBL" id="ACQ51399.1"/>
    </source>
</evidence>
<evidence type="ECO:0000313" key="3">
    <source>
        <dbReference type="Proteomes" id="UP000002333"/>
    </source>
</evidence>
<keyword evidence="2" id="KW-0614">Plasmid</keyword>
<accession>A0A3F2ZSL0</accession>
<geneLocation type="plasmid" evidence="2 3">
    <name>pCLJ</name>
</geneLocation>
<keyword evidence="1" id="KW-1133">Transmembrane helix</keyword>
<evidence type="ECO:0000256" key="1">
    <source>
        <dbReference type="SAM" id="Phobius"/>
    </source>
</evidence>
<sequence>MVINLSKPRLYLQNKLDEAIFNYKMNNAISKQQKIKTFVDTTATTLTVTLLFNTSVSAVGFDKITGALNPLIDLIQALGYPLAVLSMSGGAITMMFNKRMGVRIIKDTAVAYLVLQFVPGLMKILMDIGKAIR</sequence>
<keyword evidence="1" id="KW-0812">Transmembrane</keyword>
<dbReference type="KEGG" id="cbi:CLJ_0052"/>
<dbReference type="Proteomes" id="UP000002333">
    <property type="component" value="Plasmid pCLJ"/>
</dbReference>
<protein>
    <recommendedName>
        <fullName evidence="4">Bacitracin ABC transporter ATP-binding protein</fullName>
    </recommendedName>
</protein>
<name>A0A3F2ZSL0_CLOB6</name>
<feature type="transmembrane region" description="Helical" evidence="1">
    <location>
        <begin position="78"/>
        <end position="97"/>
    </location>
</feature>
<reference evidence="2 3" key="1">
    <citation type="journal article" date="2007" name="PLoS ONE">
        <title>Analysis of the neurotoxin complex genes in Clostridium botulinum A1-A4 and B1 strains: BoNT/A3, /Ba4 and /B1 clusters are located within plasmids.</title>
        <authorList>
            <person name="Smith T.J."/>
            <person name="Hill K.K."/>
            <person name="Foley B.T."/>
            <person name="Detter J.C."/>
            <person name="Munk A.C."/>
            <person name="Bruce D.C."/>
            <person name="Doggett N.A."/>
            <person name="Smith L.A."/>
            <person name="Marks J.D."/>
            <person name="Xie G."/>
            <person name="Brettin T.S."/>
        </authorList>
    </citation>
    <scope>NUCLEOTIDE SEQUENCE [LARGE SCALE GENOMIC DNA]</scope>
    <source>
        <strain evidence="3">657 / Type Ba4</strain>
    </source>
</reference>
<proteinExistence type="predicted"/>
<dbReference type="AlphaFoldDB" id="A0A3F2ZSL0"/>
<organism evidence="2 3">
    <name type="scientific">Clostridium botulinum (strain 657 / Type Ba4)</name>
    <dbReference type="NCBI Taxonomy" id="515621"/>
    <lineage>
        <taxon>Bacteria</taxon>
        <taxon>Bacillati</taxon>
        <taxon>Bacillota</taxon>
        <taxon>Clostridia</taxon>
        <taxon>Eubacteriales</taxon>
        <taxon>Clostridiaceae</taxon>
        <taxon>Clostridium</taxon>
    </lineage>
</organism>
<gene>
    <name evidence="2" type="ordered locus">CLJ_0052</name>
</gene>
<dbReference type="EMBL" id="CP001081">
    <property type="protein sequence ID" value="ACQ51399.1"/>
    <property type="molecule type" value="Genomic_DNA"/>
</dbReference>
<dbReference type="RefSeq" id="WP_012720344.1">
    <property type="nucleotide sequence ID" value="NC_012654.1"/>
</dbReference>